<comment type="caution">
    <text evidence="1">The sequence shown here is derived from an EMBL/GenBank/DDBJ whole genome shotgun (WGS) entry which is preliminary data.</text>
</comment>
<evidence type="ECO:0000313" key="1">
    <source>
        <dbReference type="EMBL" id="MFC4527269.1"/>
    </source>
</evidence>
<protein>
    <submittedName>
        <fullName evidence="1">Uncharacterized protein</fullName>
    </submittedName>
</protein>
<name>A0ABV9C429_9GAMM</name>
<dbReference type="RefSeq" id="WP_266149237.1">
    <property type="nucleotide sequence ID" value="NZ_CP064028.1"/>
</dbReference>
<evidence type="ECO:0000313" key="2">
    <source>
        <dbReference type="Proteomes" id="UP001595961"/>
    </source>
</evidence>
<gene>
    <name evidence="1" type="ORF">ACFO5W_11555</name>
</gene>
<keyword evidence="2" id="KW-1185">Reference proteome</keyword>
<dbReference type="Proteomes" id="UP001595961">
    <property type="component" value="Unassembled WGS sequence"/>
</dbReference>
<accession>A0ABV9C429</accession>
<sequence length="233" mass="26524">MELARKLSEGVGSWLQYQHACHRSGLFSERYLAEPIGQILSAHTRARVNAEYHHPVLAPLATGPGAKPSVDFVVLEPYPKVSVAVESKWIGQTKPSVQSIMWDLIRLELIAHTEGAECFFVLGGMRRSLDAYFKQKIFTGPKLPHNPILHTKTNDKFQVNLSPTAAYRVAMMKKIFAKYQSTAFPHRVIARRTDPFPVDCKANQYQIYVWHITSKVKRDIFYPKNSTHYVDIA</sequence>
<reference evidence="2" key="1">
    <citation type="journal article" date="2019" name="Int. J. Syst. Evol. Microbiol.">
        <title>The Global Catalogue of Microorganisms (GCM) 10K type strain sequencing project: providing services to taxonomists for standard genome sequencing and annotation.</title>
        <authorList>
            <consortium name="The Broad Institute Genomics Platform"/>
            <consortium name="The Broad Institute Genome Sequencing Center for Infectious Disease"/>
            <person name="Wu L."/>
            <person name="Ma J."/>
        </authorList>
    </citation>
    <scope>NUCLEOTIDE SEQUENCE [LARGE SCALE GENOMIC DNA]</scope>
    <source>
        <strain evidence="2">CCM 4481</strain>
    </source>
</reference>
<dbReference type="EMBL" id="JBHSGA010000017">
    <property type="protein sequence ID" value="MFC4527269.1"/>
    <property type="molecule type" value="Genomic_DNA"/>
</dbReference>
<organism evidence="1 2">
    <name type="scientific">Dyella halodurans</name>
    <dbReference type="NCBI Taxonomy" id="1920171"/>
    <lineage>
        <taxon>Bacteria</taxon>
        <taxon>Pseudomonadati</taxon>
        <taxon>Pseudomonadota</taxon>
        <taxon>Gammaproteobacteria</taxon>
        <taxon>Lysobacterales</taxon>
        <taxon>Rhodanobacteraceae</taxon>
        <taxon>Dyella</taxon>
    </lineage>
</organism>
<proteinExistence type="predicted"/>